<dbReference type="InterPro" id="IPR058980">
    <property type="entry name" value="Glyco_transf_N"/>
</dbReference>
<dbReference type="SUPFAM" id="SSF53756">
    <property type="entry name" value="UDP-Glycosyltransferase/glycogen phosphorylase"/>
    <property type="match status" value="1"/>
</dbReference>
<dbReference type="Gene3D" id="3.40.50.2000">
    <property type="entry name" value="Glycogen Phosphorylase B"/>
    <property type="match status" value="2"/>
</dbReference>
<name>A0A540L6W1_MALBA</name>
<evidence type="ECO:0000256" key="3">
    <source>
        <dbReference type="ARBA" id="ARBA00022679"/>
    </source>
</evidence>
<dbReference type="EMBL" id="VIEB01000738">
    <property type="protein sequence ID" value="TQD82079.1"/>
    <property type="molecule type" value="Genomic_DNA"/>
</dbReference>
<keyword evidence="2" id="KW-0328">Glycosyltransferase</keyword>
<keyword evidence="3" id="KW-0808">Transferase</keyword>
<dbReference type="AlphaFoldDB" id="A0A540L6W1"/>
<accession>A0A540L6W1</accession>
<comment type="caution">
    <text evidence="5">The sequence shown here is derived from an EMBL/GenBank/DDBJ whole genome shotgun (WGS) entry which is preliminary data.</text>
</comment>
<dbReference type="Proteomes" id="UP000315295">
    <property type="component" value="Unassembled WGS sequence"/>
</dbReference>
<evidence type="ECO:0000313" key="5">
    <source>
        <dbReference type="EMBL" id="TQD82079.1"/>
    </source>
</evidence>
<protein>
    <recommendedName>
        <fullName evidence="4">Glycosyltransferase N-terminal domain-containing protein</fullName>
    </recommendedName>
</protein>
<comment type="similarity">
    <text evidence="1">Belongs to the UDP-glycosyltransferase family.</text>
</comment>
<sequence length="487" mass="54221">MDNQNTQSGGKGVGGGGAALHVVVFPWLAMGHIIPFFHLSTLIAQKGHTVSFVSTPRNLSRLPRIPFHLSSLINLVSLPLPRLPNLPNDAESSTDVPFHKQQLLKTAFDMLQPPLTAFLESSRPDWVIYDYTPHWLPATAARLGVSRAFFCCFNAACMSYIGPPSVLISGQDGRTKAEDFTVVPKWVPLESDMAYRLHEIAKWVEISSGDESITPDTVRFGVAIEESDVVFIRSSEELEPEWLNLMRQLYREVKVKPVVPVGFLPPNIEEEASEFDETWGGIKEWLDKQRVNSVVYVALGTEATLSQEELTELALGLELSGVPFFWVLRNPPESTQSVSEMLPPGFVERVKGRGVVHLGWAPQVRILSHDSVGGFLTHCGWNSMIEGLVFGRVLMFFPMVNDQGLNARLGNGKGLGVEIPRNERDGSFAGDSVAELVRLAMVDDSGESLRTRAKEMRDLFGDRNKNSRMVDEFLCFLEENRPPRFTT</sequence>
<dbReference type="PANTHER" id="PTHR48049">
    <property type="entry name" value="GLYCOSYLTRANSFERASE"/>
    <property type="match status" value="1"/>
</dbReference>
<keyword evidence="6" id="KW-1185">Reference proteome</keyword>
<organism evidence="5 6">
    <name type="scientific">Malus baccata</name>
    <name type="common">Siberian crab apple</name>
    <name type="synonym">Pyrus baccata</name>
    <dbReference type="NCBI Taxonomy" id="106549"/>
    <lineage>
        <taxon>Eukaryota</taxon>
        <taxon>Viridiplantae</taxon>
        <taxon>Streptophyta</taxon>
        <taxon>Embryophyta</taxon>
        <taxon>Tracheophyta</taxon>
        <taxon>Spermatophyta</taxon>
        <taxon>Magnoliopsida</taxon>
        <taxon>eudicotyledons</taxon>
        <taxon>Gunneridae</taxon>
        <taxon>Pentapetalae</taxon>
        <taxon>rosids</taxon>
        <taxon>fabids</taxon>
        <taxon>Rosales</taxon>
        <taxon>Rosaceae</taxon>
        <taxon>Amygdaloideae</taxon>
        <taxon>Maleae</taxon>
        <taxon>Malus</taxon>
    </lineage>
</organism>
<gene>
    <name evidence="5" type="ORF">C1H46_032357</name>
</gene>
<dbReference type="Pfam" id="PF26168">
    <property type="entry name" value="Glyco_transf_N"/>
    <property type="match status" value="1"/>
</dbReference>
<proteinExistence type="inferred from homology"/>
<dbReference type="Pfam" id="PF00201">
    <property type="entry name" value="UDPGT"/>
    <property type="match status" value="1"/>
</dbReference>
<dbReference type="FunFam" id="3.40.50.2000:FF:000037">
    <property type="entry name" value="Glycosyltransferase"/>
    <property type="match status" value="1"/>
</dbReference>
<evidence type="ECO:0000313" key="6">
    <source>
        <dbReference type="Proteomes" id="UP000315295"/>
    </source>
</evidence>
<dbReference type="PANTHER" id="PTHR48049:SF138">
    <property type="entry name" value="UDP-GLYCOSYLTRANSFERASE 91C1"/>
    <property type="match status" value="1"/>
</dbReference>
<dbReference type="CDD" id="cd03784">
    <property type="entry name" value="GT1_Gtf-like"/>
    <property type="match status" value="1"/>
</dbReference>
<evidence type="ECO:0000256" key="1">
    <source>
        <dbReference type="ARBA" id="ARBA00009995"/>
    </source>
</evidence>
<dbReference type="FunFam" id="3.40.50.2000:FF:000088">
    <property type="entry name" value="Glycosyltransferase"/>
    <property type="match status" value="1"/>
</dbReference>
<dbReference type="InterPro" id="IPR002213">
    <property type="entry name" value="UDP_glucos_trans"/>
</dbReference>
<dbReference type="GO" id="GO:0035251">
    <property type="term" value="F:UDP-glucosyltransferase activity"/>
    <property type="evidence" value="ECO:0007669"/>
    <property type="project" value="InterPro"/>
</dbReference>
<dbReference type="InterPro" id="IPR050481">
    <property type="entry name" value="UDP-glycosyltransf_plant"/>
</dbReference>
<reference evidence="5 6" key="1">
    <citation type="journal article" date="2019" name="G3 (Bethesda)">
        <title>Sequencing of a Wild Apple (Malus baccata) Genome Unravels the Differences Between Cultivated and Wild Apple Species Regarding Disease Resistance and Cold Tolerance.</title>
        <authorList>
            <person name="Chen X."/>
        </authorList>
    </citation>
    <scope>NUCLEOTIDE SEQUENCE [LARGE SCALE GENOMIC DNA]</scope>
    <source>
        <strain evidence="6">cv. Shandingzi</strain>
        <tissue evidence="5">Leaves</tissue>
    </source>
</reference>
<feature type="domain" description="Glycosyltransferase N-terminal" evidence="4">
    <location>
        <begin position="21"/>
        <end position="158"/>
    </location>
</feature>
<evidence type="ECO:0000256" key="2">
    <source>
        <dbReference type="ARBA" id="ARBA00022676"/>
    </source>
</evidence>
<evidence type="ECO:0000259" key="4">
    <source>
        <dbReference type="Pfam" id="PF26168"/>
    </source>
</evidence>